<name>A0A7C8I5R8_9PLEO</name>
<dbReference type="SUPFAM" id="SSF81383">
    <property type="entry name" value="F-box domain"/>
    <property type="match status" value="1"/>
</dbReference>
<feature type="region of interest" description="Disordered" evidence="1">
    <location>
        <begin position="1"/>
        <end position="92"/>
    </location>
</feature>
<dbReference type="AlphaFoldDB" id="A0A7C8I5R8"/>
<evidence type="ECO:0000313" key="3">
    <source>
        <dbReference type="Proteomes" id="UP000481861"/>
    </source>
</evidence>
<evidence type="ECO:0008006" key="4">
    <source>
        <dbReference type="Google" id="ProtNLM"/>
    </source>
</evidence>
<keyword evidence="3" id="KW-1185">Reference proteome</keyword>
<dbReference type="OrthoDB" id="3692147at2759"/>
<reference evidence="2 3" key="1">
    <citation type="submission" date="2020-01" db="EMBL/GenBank/DDBJ databases">
        <authorList>
            <consortium name="DOE Joint Genome Institute"/>
            <person name="Haridas S."/>
            <person name="Albert R."/>
            <person name="Binder M."/>
            <person name="Bloem J."/>
            <person name="Labutti K."/>
            <person name="Salamov A."/>
            <person name="Andreopoulos B."/>
            <person name="Baker S.E."/>
            <person name="Barry K."/>
            <person name="Bills G."/>
            <person name="Bluhm B.H."/>
            <person name="Cannon C."/>
            <person name="Castanera R."/>
            <person name="Culley D.E."/>
            <person name="Daum C."/>
            <person name="Ezra D."/>
            <person name="Gonzalez J.B."/>
            <person name="Henrissat B."/>
            <person name="Kuo A."/>
            <person name="Liang C."/>
            <person name="Lipzen A."/>
            <person name="Lutzoni F."/>
            <person name="Magnuson J."/>
            <person name="Mondo S."/>
            <person name="Nolan M."/>
            <person name="Ohm R."/>
            <person name="Pangilinan J."/>
            <person name="Park H.-J.H."/>
            <person name="Ramirez L."/>
            <person name="Alfaro M."/>
            <person name="Sun H."/>
            <person name="Tritt A."/>
            <person name="Yoshinaga Y."/>
            <person name="Zwiers L.-H.L."/>
            <person name="Turgeon B.G."/>
            <person name="Goodwin S.B."/>
            <person name="Spatafora J.W."/>
            <person name="Crous P.W."/>
            <person name="Grigoriev I.V."/>
        </authorList>
    </citation>
    <scope>NUCLEOTIDE SEQUENCE [LARGE SCALE GENOMIC DNA]</scope>
    <source>
        <strain evidence="2 3">CBS 611.86</strain>
    </source>
</reference>
<accession>A0A7C8I5R8</accession>
<organism evidence="2 3">
    <name type="scientific">Massariosphaeria phaeospora</name>
    <dbReference type="NCBI Taxonomy" id="100035"/>
    <lineage>
        <taxon>Eukaryota</taxon>
        <taxon>Fungi</taxon>
        <taxon>Dikarya</taxon>
        <taxon>Ascomycota</taxon>
        <taxon>Pezizomycotina</taxon>
        <taxon>Dothideomycetes</taxon>
        <taxon>Pleosporomycetidae</taxon>
        <taxon>Pleosporales</taxon>
        <taxon>Pleosporales incertae sedis</taxon>
        <taxon>Massariosphaeria</taxon>
    </lineage>
</organism>
<gene>
    <name evidence="2" type="ORF">BDV95DRAFT_458129</name>
</gene>
<sequence>QREKRDRQLIEETESREAERCIQQQKRDHQLIKETEAREAEERVQREKQRRQRIEETEAREAEERIQREKQDRQLIEETETREAEERIQREKRDHQQSDALFLKLYKLERTIDPLLAPQIYNNRFCPLISRLPEELLLCILDFLRDDVVALHILRVVSRTFFRLLNYQSVFWRGTDCSIPTISTSLPIVLRRQFRQLLQRDGRCDYCRRWNDANAHRLFDDCKFQQNDRLNSDGSKVSLKSLYCTLYCYACRSRHDVCQFSSTYQQALGDQPERRCLGQQGSVQLCGHVQITWARIKAHIDNWRQQQCGGDWQACLDSFNIECHNKSHDTRCTASEAPTWPRARLRTSRWRSDLVLLNLEWTPHSRIDVLGLTSDGRIPASKLRAMFQKLRSLGPADILYPRCRPGALPEMSCFSPSSRLGQLIYYKSGKANETRTPPASFRSPPYDQWLLLYDGHDTGRNGKRLDIRPHYLRDGGKRTQLPECIVVNYEKDIMICKTTDIANPAVNIIPTDHWLHAMDTDTYPHPQASQIRPQCSNSSCTNFYRRRKEYYYC</sequence>
<dbReference type="InterPro" id="IPR036047">
    <property type="entry name" value="F-box-like_dom_sf"/>
</dbReference>
<comment type="caution">
    <text evidence="2">The sequence shown here is derived from an EMBL/GenBank/DDBJ whole genome shotgun (WGS) entry which is preliminary data.</text>
</comment>
<feature type="non-terminal residue" evidence="2">
    <location>
        <position position="553"/>
    </location>
</feature>
<dbReference type="EMBL" id="JAADJZ010000037">
    <property type="protein sequence ID" value="KAF2865067.1"/>
    <property type="molecule type" value="Genomic_DNA"/>
</dbReference>
<feature type="non-terminal residue" evidence="2">
    <location>
        <position position="1"/>
    </location>
</feature>
<dbReference type="Proteomes" id="UP000481861">
    <property type="component" value="Unassembled WGS sequence"/>
</dbReference>
<proteinExistence type="predicted"/>
<evidence type="ECO:0000313" key="2">
    <source>
        <dbReference type="EMBL" id="KAF2865067.1"/>
    </source>
</evidence>
<protein>
    <recommendedName>
        <fullName evidence="4">F-box domain-containing protein</fullName>
    </recommendedName>
</protein>
<evidence type="ECO:0000256" key="1">
    <source>
        <dbReference type="SAM" id="MobiDB-lite"/>
    </source>
</evidence>